<evidence type="ECO:0000313" key="4">
    <source>
        <dbReference type="Proteomes" id="UP000006906"/>
    </source>
</evidence>
<feature type="region of interest" description="Disordered" evidence="1">
    <location>
        <begin position="145"/>
        <end position="219"/>
    </location>
</feature>
<dbReference type="GeneID" id="66055251"/>
<dbReference type="OrthoDB" id="562258at2759"/>
<gene>
    <name evidence="3" type="ORF">CHLRE_11g467715v5</name>
    <name evidence="2" type="ORF">CHLRE_12g507556v5</name>
</gene>
<evidence type="ECO:0000313" key="2">
    <source>
        <dbReference type="EMBL" id="PNW74846.1"/>
    </source>
</evidence>
<dbReference type="KEGG" id="cre:CHLRE_11g467715v5"/>
<feature type="compositionally biased region" description="Low complexity" evidence="1">
    <location>
        <begin position="94"/>
        <end position="105"/>
    </location>
</feature>
<dbReference type="Proteomes" id="UP000006906">
    <property type="component" value="Chromosome 11"/>
</dbReference>
<keyword evidence="4" id="KW-1185">Reference proteome</keyword>
<feature type="compositionally biased region" description="Low complexity" evidence="1">
    <location>
        <begin position="155"/>
        <end position="164"/>
    </location>
</feature>
<accession>A0A2K3D2T3</accession>
<dbReference type="EMBL" id="CM008973">
    <property type="protein sequence ID" value="PNW74846.1"/>
    <property type="molecule type" value="Genomic_DNA"/>
</dbReference>
<feature type="compositionally biased region" description="Polar residues" evidence="1">
    <location>
        <begin position="206"/>
        <end position="217"/>
    </location>
</feature>
<reference evidence="2" key="2">
    <citation type="submission" date="2017-07" db="EMBL/GenBank/DDBJ databases">
        <title>WGS assembly of Chlamydomonas reinhardtii.</title>
        <authorList>
            <consortium name="Chlamydomonas Annotation Team"/>
            <consortium name="JGI Annotation Team"/>
            <person name="Merchant S.S."/>
            <person name="Prochnik S.E."/>
            <person name="Vallon O."/>
            <person name="Harris E.H."/>
            <person name="Karpowicz S.J."/>
            <person name="Witman G.B."/>
            <person name="Terry A."/>
            <person name="Salamov A."/>
            <person name="Fritz-Laylin L.K."/>
            <person name="Marechal-Drouard L."/>
            <person name="Marshall W.F."/>
            <person name="Qu L.H."/>
            <person name="Nelson D.R."/>
            <person name="Sanderfoot A.A."/>
            <person name="Spalding M.H."/>
            <person name="Kapitonov V.V."/>
            <person name="Ren Q."/>
            <person name="Ferris P."/>
            <person name="Lindquist E."/>
            <person name="Shapiro H."/>
            <person name="Lucas S.M."/>
            <person name="Grimwood J."/>
            <person name="Schmutz J."/>
            <person name="Grigoriev I.V."/>
            <person name="Rokhsar D.S."/>
        </authorList>
    </citation>
    <scope>NUCLEOTIDE SEQUENCE</scope>
    <source>
        <strain evidence="2">CC-503 cw92 mt+</strain>
    </source>
</reference>
<proteinExistence type="predicted"/>
<feature type="region of interest" description="Disordered" evidence="1">
    <location>
        <begin position="74"/>
        <end position="105"/>
    </location>
</feature>
<feature type="region of interest" description="Disordered" evidence="1">
    <location>
        <begin position="310"/>
        <end position="332"/>
    </location>
</feature>
<dbReference type="Proteomes" id="UP000006906">
    <property type="component" value="Chromosome 12"/>
</dbReference>
<feature type="region of interest" description="Disordered" evidence="1">
    <location>
        <begin position="353"/>
        <end position="397"/>
    </location>
</feature>
<organism evidence="2 4">
    <name type="scientific">Chlamydomonas reinhardtii</name>
    <name type="common">Chlamydomonas smithii</name>
    <dbReference type="NCBI Taxonomy" id="3055"/>
    <lineage>
        <taxon>Eukaryota</taxon>
        <taxon>Viridiplantae</taxon>
        <taxon>Chlorophyta</taxon>
        <taxon>core chlorophytes</taxon>
        <taxon>Chlorophyceae</taxon>
        <taxon>CS clade</taxon>
        <taxon>Chlamydomonadales</taxon>
        <taxon>Chlamydomonadaceae</taxon>
        <taxon>Chlamydomonas</taxon>
    </lineage>
</organism>
<dbReference type="RefSeq" id="XP_042919476.1">
    <property type="nucleotide sequence ID" value="XM_043067479.1"/>
</dbReference>
<dbReference type="AlphaFoldDB" id="A0A2K3D2T3"/>
<evidence type="ECO:0000256" key="1">
    <source>
        <dbReference type="SAM" id="MobiDB-lite"/>
    </source>
</evidence>
<evidence type="ECO:0000313" key="3">
    <source>
        <dbReference type="EMBL" id="PNW76590.1"/>
    </source>
</evidence>
<dbReference type="EMBL" id="CM008972">
    <property type="protein sequence ID" value="PNW76590.1"/>
    <property type="molecule type" value="Genomic_DNA"/>
</dbReference>
<protein>
    <submittedName>
        <fullName evidence="2">Uncharacterized protein</fullName>
    </submittedName>
</protein>
<reference evidence="2 4" key="1">
    <citation type="journal article" date="2007" name="Science">
        <title>The Chlamydomonas genome reveals the evolution of key animal and plant functions.</title>
        <authorList>
            <person name="Merchant S.S."/>
            <person name="Prochnik S.E."/>
            <person name="Vallon O."/>
            <person name="Harris E.H."/>
            <person name="Karpowicz S.J."/>
            <person name="Witman G.B."/>
            <person name="Terry A."/>
            <person name="Salamov A."/>
            <person name="Fritz-Laylin L.K."/>
            <person name="Marechal-Drouard L."/>
            <person name="Marshall W.F."/>
            <person name="Qu L.H."/>
            <person name="Nelson D.R."/>
            <person name="Sanderfoot A.A."/>
            <person name="Spalding M.H."/>
            <person name="Kapitonov V.V."/>
            <person name="Ren Q."/>
            <person name="Ferris P."/>
            <person name="Lindquist E."/>
            <person name="Shapiro H."/>
            <person name="Lucas S.M."/>
            <person name="Grimwood J."/>
            <person name="Schmutz J."/>
            <person name="Cardol P."/>
            <person name="Cerutti H."/>
            <person name="Chanfreau G."/>
            <person name="Chen C.L."/>
            <person name="Cognat V."/>
            <person name="Croft M.T."/>
            <person name="Dent R."/>
            <person name="Dutcher S."/>
            <person name="Fernandez E."/>
            <person name="Fukuzawa H."/>
            <person name="Gonzalez-Ballester D."/>
            <person name="Gonzalez-Halphen D."/>
            <person name="Hallmann A."/>
            <person name="Hanikenne M."/>
            <person name="Hippler M."/>
            <person name="Inwood W."/>
            <person name="Jabbari K."/>
            <person name="Kalanon M."/>
            <person name="Kuras R."/>
            <person name="Lefebvre P.A."/>
            <person name="Lemaire S.D."/>
            <person name="Lobanov A.V."/>
            <person name="Lohr M."/>
            <person name="Manuell A."/>
            <person name="Meier I."/>
            <person name="Mets L."/>
            <person name="Mittag M."/>
            <person name="Mittelmeier T."/>
            <person name="Moroney J.V."/>
            <person name="Moseley J."/>
            <person name="Napoli C."/>
            <person name="Nedelcu A.M."/>
            <person name="Niyogi K."/>
            <person name="Novoselov S.V."/>
            <person name="Paulsen I.T."/>
            <person name="Pazour G."/>
            <person name="Purton S."/>
            <person name="Ral J.P."/>
            <person name="Riano-Pachon D.M."/>
            <person name="Riekhof W."/>
            <person name="Rymarquis L."/>
            <person name="Schroda M."/>
            <person name="Stern D."/>
            <person name="Umen J."/>
            <person name="Willows R."/>
            <person name="Wilson N."/>
            <person name="Zimmer S.L."/>
            <person name="Allmer J."/>
            <person name="Balk J."/>
            <person name="Bisova K."/>
            <person name="Chen C.J."/>
            <person name="Elias M."/>
            <person name="Gendler K."/>
            <person name="Hauser C."/>
            <person name="Lamb M.R."/>
            <person name="Ledford H."/>
            <person name="Long J.C."/>
            <person name="Minagawa J."/>
            <person name="Page M.D."/>
            <person name="Pan J."/>
            <person name="Pootakham W."/>
            <person name="Roje S."/>
            <person name="Rose A."/>
            <person name="Stahlberg E."/>
            <person name="Terauchi A.M."/>
            <person name="Yang P."/>
            <person name="Ball S."/>
            <person name="Bowler C."/>
            <person name="Dieckmann C.L."/>
            <person name="Gladyshev V.N."/>
            <person name="Green P."/>
            <person name="Jorgensen R."/>
            <person name="Mayfield S."/>
            <person name="Mueller-Roeber B."/>
            <person name="Rajamani S."/>
            <person name="Sayre R.T."/>
            <person name="Brokstein P."/>
            <person name="Dubchak I."/>
            <person name="Goodstein D."/>
            <person name="Hornick L."/>
            <person name="Huang Y.W."/>
            <person name="Jhaveri J."/>
            <person name="Luo Y."/>
            <person name="Martinez D."/>
            <person name="Ngau W.C."/>
            <person name="Otillar B."/>
            <person name="Poliakov A."/>
            <person name="Porter A."/>
            <person name="Szajkowski L."/>
            <person name="Werner G."/>
            <person name="Zhou K."/>
            <person name="Grigoriev I.V."/>
            <person name="Rokhsar D.S."/>
            <person name="Grossman A.R."/>
        </authorList>
    </citation>
    <scope>NUCLEOTIDE SEQUENCE [LARGE SCALE GENOMIC DNA]</scope>
    <source>
        <strain evidence="4">CC-503</strain>
        <strain evidence="2">CC-503 cw92 mt+</strain>
    </source>
</reference>
<feature type="region of interest" description="Disordered" evidence="1">
    <location>
        <begin position="561"/>
        <end position="644"/>
    </location>
</feature>
<dbReference type="Gramene" id="PNW74846">
    <property type="protein sequence ID" value="PNW74846"/>
    <property type="gene ID" value="CHLRE_12g507556v5"/>
</dbReference>
<dbReference type="Gramene" id="PNW76590">
    <property type="protein sequence ID" value="PNW76590"/>
    <property type="gene ID" value="CHLRE_11g467715v5"/>
</dbReference>
<feature type="compositionally biased region" description="Polar residues" evidence="1">
    <location>
        <begin position="372"/>
        <end position="383"/>
    </location>
</feature>
<sequence>MDSLAFLPRRSISLVLGMPTLPSISEAEEDGGDGADWSWDTRNDGLHAHSPMMARGAMTTTGLIGGDEGLNNLGHNGRWAPGSVEPMVLSEPGSTNSSSSQTRRWQQLRQRSLSMNAAALGAAAVSGELRSADGVGCWEPQGRRRSLLHPLSPGSSSSSSSSSSNAGGGDAMDGRHEVSPAGGGGGQCGRRSQTVIPGAPVLPVANRTSSSKVGTTSGRHAGGIYHGGAGGLVAAVAAAAASGRAGTGPSSTHNPHGARAIASVLTHAQRLADVLRAENEALRLHLAQLNTALASRELAIRHIKEGLQVEVARPHPQAPVRPPARDATGGTAAAAAAAAAAGTRPSAAALPAAAGASCRGQERGDGGDSKTAGMTLTTPSQLQPARPPLASPTAAAASSAVTGHGGVLAAVEGAATGDGGAPAFAVRTPSKPPPPLLPAGGGGSPCISPTAAAAAAGDSGHAVRTTVARTVVPTFHAALNAGACFGGGGGGGGGTFAAPAYSSPAGAAAVRVQSCHHSRRCLLPYLEGCVSGGPMQLPHQRQVPQPPMATVAMTAAPAPVPAPAECAVSGPQSPPVSPNRRRHSSGGSSGSSGSLAWHEHLGAAAGSNHTKAQPPPQPARPRYSWRRRSSSGSGVAAPPLVAQV</sequence>
<name>A0A2K3D2T3_CHLRE</name>